<gene>
    <name evidence="1" type="ORF">METZ01_LOCUS117714</name>
</gene>
<sequence length="239" mass="27755">MSKLIVSGCSYTDNIWIDSHGFTPWPEKLAEKLGMECINLGASGAGNEYVMSSLMDRLFEKDIGLMIAMWTQPARMDFPSFGARSAKGWVHVHMNDNPHFSDWKHDIRRIFRQIEIGTFPTLMEKSMRLYYIFQLMMEMHDIPYFQIQGCKPCFGADEHVFLRGLLKGKFTDKMNENMFIGWPIMSELGGTCVDQILDEIDPERVKFRISEWDTHPNEEGHKVIVDYLHKGIEEEYGNL</sequence>
<organism evidence="1">
    <name type="scientific">marine metagenome</name>
    <dbReference type="NCBI Taxonomy" id="408172"/>
    <lineage>
        <taxon>unclassified sequences</taxon>
        <taxon>metagenomes</taxon>
        <taxon>ecological metagenomes</taxon>
    </lineage>
</organism>
<dbReference type="AlphaFoldDB" id="A0A381XJT3"/>
<reference evidence="1" key="1">
    <citation type="submission" date="2018-05" db="EMBL/GenBank/DDBJ databases">
        <authorList>
            <person name="Lanie J.A."/>
            <person name="Ng W.-L."/>
            <person name="Kazmierczak K.M."/>
            <person name="Andrzejewski T.M."/>
            <person name="Davidsen T.M."/>
            <person name="Wayne K.J."/>
            <person name="Tettelin H."/>
            <person name="Glass J.I."/>
            <person name="Rusch D."/>
            <person name="Podicherti R."/>
            <person name="Tsui H.-C.T."/>
            <person name="Winkler M.E."/>
        </authorList>
    </citation>
    <scope>NUCLEOTIDE SEQUENCE</scope>
</reference>
<evidence type="ECO:0008006" key="2">
    <source>
        <dbReference type="Google" id="ProtNLM"/>
    </source>
</evidence>
<accession>A0A381XJT3</accession>
<protein>
    <recommendedName>
        <fullName evidence="2">SGNH hydrolase-type esterase domain-containing protein</fullName>
    </recommendedName>
</protein>
<dbReference type="EMBL" id="UINC01015395">
    <property type="protein sequence ID" value="SVA64860.1"/>
    <property type="molecule type" value="Genomic_DNA"/>
</dbReference>
<evidence type="ECO:0000313" key="1">
    <source>
        <dbReference type="EMBL" id="SVA64860.1"/>
    </source>
</evidence>
<proteinExistence type="predicted"/>
<name>A0A381XJT3_9ZZZZ</name>